<evidence type="ECO:0000313" key="1">
    <source>
        <dbReference type="EMBL" id="CAG6737952.1"/>
    </source>
</evidence>
<reference evidence="1" key="1">
    <citation type="submission" date="2021-05" db="EMBL/GenBank/DDBJ databases">
        <authorList>
            <person name="Alioto T."/>
            <person name="Alioto T."/>
            <person name="Gomez Garrido J."/>
        </authorList>
    </citation>
    <scope>NUCLEOTIDE SEQUENCE</scope>
</reference>
<dbReference type="CDD" id="cd00303">
    <property type="entry name" value="retropepsin_like"/>
    <property type="match status" value="1"/>
</dbReference>
<dbReference type="InterPro" id="IPR005312">
    <property type="entry name" value="DUF1759"/>
</dbReference>
<dbReference type="GO" id="GO:0071897">
    <property type="term" value="P:DNA biosynthetic process"/>
    <property type="evidence" value="ECO:0007669"/>
    <property type="project" value="UniProtKB-ARBA"/>
</dbReference>
<dbReference type="AlphaFoldDB" id="A0A8D9E2C2"/>
<protein>
    <recommendedName>
        <fullName evidence="2">Peptidase aspartic putative domain-containing protein</fullName>
    </recommendedName>
</protein>
<dbReference type="PANTHER" id="PTHR47331">
    <property type="entry name" value="PHD-TYPE DOMAIN-CONTAINING PROTEIN"/>
    <property type="match status" value="1"/>
</dbReference>
<organism evidence="1">
    <name type="scientific">Cacopsylla melanoneura</name>
    <dbReference type="NCBI Taxonomy" id="428564"/>
    <lineage>
        <taxon>Eukaryota</taxon>
        <taxon>Metazoa</taxon>
        <taxon>Ecdysozoa</taxon>
        <taxon>Arthropoda</taxon>
        <taxon>Hexapoda</taxon>
        <taxon>Insecta</taxon>
        <taxon>Pterygota</taxon>
        <taxon>Neoptera</taxon>
        <taxon>Paraneoptera</taxon>
        <taxon>Hemiptera</taxon>
        <taxon>Sternorrhyncha</taxon>
        <taxon>Psylloidea</taxon>
        <taxon>Psyllidae</taxon>
        <taxon>Psyllinae</taxon>
        <taxon>Cacopsylla</taxon>
    </lineage>
</organism>
<dbReference type="InterPro" id="IPR043502">
    <property type="entry name" value="DNA/RNA_pol_sf"/>
</dbReference>
<name>A0A8D9E2C2_9HEMI</name>
<evidence type="ECO:0008006" key="2">
    <source>
        <dbReference type="Google" id="ProtNLM"/>
    </source>
</evidence>
<dbReference type="EMBL" id="HBUF01405446">
    <property type="protein sequence ID" value="CAG6737952.1"/>
    <property type="molecule type" value="Transcribed_RNA"/>
</dbReference>
<dbReference type="InterPro" id="IPR021109">
    <property type="entry name" value="Peptidase_aspartic_dom_sf"/>
</dbReference>
<dbReference type="SUPFAM" id="SSF56672">
    <property type="entry name" value="DNA/RNA polymerases"/>
    <property type="match status" value="1"/>
</dbReference>
<dbReference type="Pfam" id="PF03564">
    <property type="entry name" value="DUF1759"/>
    <property type="match status" value="1"/>
</dbReference>
<proteinExistence type="predicted"/>
<accession>A0A8D9E2C2</accession>
<sequence>MEKLRRSRGGYKSRLTVIQNQVKDGNEQDWDITFIDFKLKEIEDLLKNVGSVQQEIEELAGGDGEFDEEVKKHGEIKQVHEEIYLKLSRVKVKLIKEQEKDDSEVDIMNSSGDARLKVQPKVRLPELKLPTFSGEVTEWLSFSDTFQCLVVENNELTDVQKLQYLKSCLTGHALAEIINLATTNDNFAVAWKLLQDRFQNNKVIVRGYLQGIVNVQFNTKKPCESLREMLTQLKNSVQALDALDYKPDALSEQIIIYLAEAKLDSYLKDRWLEFTDNQEPPTLQEFFLFLEKYCQIFESKASTIDRSAPYVPPNNIVNRARSTFSRPNCSSVQTVLCTICKETHSIYFCPKFQEMSIEQRIEHAKQSNLCYNCLKVGHNKDKCFSKNNCKVCNERHNSLLHRYGPTPSPQLEQAPSASATVGVCNKQLKNLAVLPTAVIMVRCENGEMLPARVLLDSGSKLNFISEELVQQLKLKKRRNPHSLSGIGDKLSSANFSVECSILSRISSYQTAGEFLVLEKITRNLPSSSLDWDGSNLPFDKELMADPEFHESRKIDMLMGCELFTQIIKGNKVNQSDGIFWMDSEFGWICCGRLNHKEPVLTYRNLHVANSIKEDQDLDSQITKFWKVDEFESYQLTSQEDKRCLQYYQETVVRDQDGRYNVSTPIKNFKLQELGDSKYRAEKVLFKIENQLKKNPLIQEQYKQFMDEYLSLGHMERVALENLTGKLCFLPHHSVLREGSLTTKLRVVFNASAKTSTGISLNDCQYTGPRVQGELFALLLRARMHKILLCSDVEKMYRQIWIEPSQQNLQLILWRNDVTQPVQVYRLKTITYGTASAPFLATQTLMQLANDEKDSFPLAAKITKQDFYMDDLIRYRV</sequence>
<dbReference type="Gene3D" id="2.40.70.10">
    <property type="entry name" value="Acid Proteases"/>
    <property type="match status" value="1"/>
</dbReference>